<evidence type="ECO:0000313" key="2">
    <source>
        <dbReference type="EMBL" id="AXF86088.1"/>
    </source>
</evidence>
<dbReference type="Gene3D" id="3.40.630.30">
    <property type="match status" value="1"/>
</dbReference>
<keyword evidence="3" id="KW-1185">Reference proteome</keyword>
<evidence type="ECO:0000259" key="1">
    <source>
        <dbReference type="PROSITE" id="PS51186"/>
    </source>
</evidence>
<dbReference type="InterPro" id="IPR016181">
    <property type="entry name" value="Acyl_CoA_acyltransferase"/>
</dbReference>
<dbReference type="Pfam" id="PF00583">
    <property type="entry name" value="Acetyltransf_1"/>
    <property type="match status" value="1"/>
</dbReference>
<dbReference type="InterPro" id="IPR000182">
    <property type="entry name" value="GNAT_dom"/>
</dbReference>
<reference evidence="3" key="1">
    <citation type="submission" date="2018-07" db="EMBL/GenBank/DDBJ databases">
        <authorList>
            <person name="Kim H."/>
        </authorList>
    </citation>
    <scope>NUCLEOTIDE SEQUENCE [LARGE SCALE GENOMIC DNA]</scope>
    <source>
        <strain evidence="3">F02</strain>
    </source>
</reference>
<dbReference type="PROSITE" id="PS51186">
    <property type="entry name" value="GNAT"/>
    <property type="match status" value="1"/>
</dbReference>
<dbReference type="EMBL" id="CP031124">
    <property type="protein sequence ID" value="AXF86088.1"/>
    <property type="molecule type" value="Genomic_DNA"/>
</dbReference>
<dbReference type="KEGG" id="hyf:DTO96_101829"/>
<accession>A0A345DCK0</accession>
<dbReference type="OrthoDB" id="336415at2"/>
<dbReference type="RefSeq" id="WP_114563204.1">
    <property type="nucleotide sequence ID" value="NZ_CP031124.1"/>
</dbReference>
<dbReference type="GO" id="GO:0008999">
    <property type="term" value="F:protein-N-terminal-alanine acetyltransferase activity"/>
    <property type="evidence" value="ECO:0007669"/>
    <property type="project" value="UniProtKB-EC"/>
</dbReference>
<dbReference type="SUPFAM" id="SSF55729">
    <property type="entry name" value="Acyl-CoA N-acyltransferases (Nat)"/>
    <property type="match status" value="1"/>
</dbReference>
<evidence type="ECO:0000313" key="3">
    <source>
        <dbReference type="Proteomes" id="UP000252182"/>
    </source>
</evidence>
<dbReference type="Proteomes" id="UP000252182">
    <property type="component" value="Chromosome"/>
</dbReference>
<proteinExistence type="predicted"/>
<keyword evidence="2" id="KW-0012">Acyltransferase</keyword>
<gene>
    <name evidence="2" type="primary">rimI_1</name>
    <name evidence="2" type="ORF">DTO96_101829</name>
</gene>
<protein>
    <submittedName>
        <fullName evidence="2">Ribosomal-protein-alanine acetyltransferase</fullName>
        <ecNumber evidence="2">2.3.1.267</ecNumber>
    </submittedName>
</protein>
<feature type="domain" description="N-acetyltransferase" evidence="1">
    <location>
        <begin position="3"/>
        <end position="164"/>
    </location>
</feature>
<name>A0A345DCK0_9BURK</name>
<sequence>MPLHISPLAKSHFEGLRRVLDVIAREKHYLAFFVAPAAEEAYAFYRDILTHNDSHYVALFENKVIGWCDVIRKPQAALQHVGVLGMGVHPDHRRQGIATQLMQTAIAKAWENGLTRIELTVRSDNAAAIALYERHGFTQEGLLRQGFLVDGAYFDVISMALLMEQP</sequence>
<keyword evidence="2" id="KW-0808">Transferase</keyword>
<organism evidence="2 3">
    <name type="scientific">Ephemeroptericola cinctiostellae</name>
    <dbReference type="NCBI Taxonomy" id="2268024"/>
    <lineage>
        <taxon>Bacteria</taxon>
        <taxon>Pseudomonadati</taxon>
        <taxon>Pseudomonadota</taxon>
        <taxon>Betaproteobacteria</taxon>
        <taxon>Burkholderiales</taxon>
        <taxon>Burkholderiaceae</taxon>
        <taxon>Ephemeroptericola</taxon>
    </lineage>
</organism>
<dbReference type="EC" id="2.3.1.267" evidence="2"/>
<dbReference type="CDD" id="cd04301">
    <property type="entry name" value="NAT_SF"/>
    <property type="match status" value="1"/>
</dbReference>
<dbReference type="AlphaFoldDB" id="A0A345DCK0"/>
<dbReference type="PANTHER" id="PTHR43072">
    <property type="entry name" value="N-ACETYLTRANSFERASE"/>
    <property type="match status" value="1"/>
</dbReference>